<name>A0ABN4XLW8_9BACL</name>
<evidence type="ECO:0000313" key="1">
    <source>
        <dbReference type="EMBL" id="AQU79761.1"/>
    </source>
</evidence>
<protein>
    <recommendedName>
        <fullName evidence="3">Group-specific protein</fullName>
    </recommendedName>
</protein>
<dbReference type="EMBL" id="CP019401">
    <property type="protein sequence ID" value="AQU79761.1"/>
    <property type="molecule type" value="Genomic_DNA"/>
</dbReference>
<accession>A0ABN4XLW8</accession>
<gene>
    <name evidence="1" type="ORF">AJGP001_11000</name>
</gene>
<reference evidence="1 2" key="1">
    <citation type="submission" date="2017-01" db="EMBL/GenBank/DDBJ databases">
        <title>Planococcus faecalis genome complete sequence.</title>
        <authorList>
            <person name="Lee P.C."/>
        </authorList>
    </citation>
    <scope>NUCLEOTIDE SEQUENCE [LARGE SCALE GENOMIC DNA]</scope>
    <source>
        <strain evidence="1 2">AJ003</strain>
    </source>
</reference>
<keyword evidence="2" id="KW-1185">Reference proteome</keyword>
<evidence type="ECO:0008006" key="3">
    <source>
        <dbReference type="Google" id="ProtNLM"/>
    </source>
</evidence>
<dbReference type="Proteomes" id="UP000189661">
    <property type="component" value="Chromosome"/>
</dbReference>
<evidence type="ECO:0000313" key="2">
    <source>
        <dbReference type="Proteomes" id="UP000189661"/>
    </source>
</evidence>
<proteinExistence type="predicted"/>
<dbReference type="RefSeq" id="WP_071154175.1">
    <property type="nucleotide sequence ID" value="NZ_CP019401.1"/>
</dbReference>
<sequence>MSQLVQLNEAQLEGMIIEEIRQRLNHLEHRHTFWDVNELERQTCMSRSFILDQFFYDDRFKKIRFKIGGKWYMSARETEEFLLTWLKERQES</sequence>
<organism evidence="1 2">
    <name type="scientific">Planococcus faecalis</name>
    <dbReference type="NCBI Taxonomy" id="1598147"/>
    <lineage>
        <taxon>Bacteria</taxon>
        <taxon>Bacillati</taxon>
        <taxon>Bacillota</taxon>
        <taxon>Bacilli</taxon>
        <taxon>Bacillales</taxon>
        <taxon>Caryophanaceae</taxon>
        <taxon>Planococcus</taxon>
    </lineage>
</organism>